<dbReference type="Pfam" id="PF05154">
    <property type="entry name" value="TM2"/>
    <property type="match status" value="1"/>
</dbReference>
<keyword evidence="2 5" id="KW-0812">Transmembrane</keyword>
<proteinExistence type="predicted"/>
<evidence type="ECO:0000256" key="1">
    <source>
        <dbReference type="ARBA" id="ARBA00004141"/>
    </source>
</evidence>
<protein>
    <recommendedName>
        <fullName evidence="6">TM2 domain-containing protein</fullName>
    </recommendedName>
</protein>
<dbReference type="EMBL" id="JRMW01000008">
    <property type="protein sequence ID" value="KGF05799.1"/>
    <property type="molecule type" value="Genomic_DNA"/>
</dbReference>
<evidence type="ECO:0000256" key="4">
    <source>
        <dbReference type="ARBA" id="ARBA00023136"/>
    </source>
</evidence>
<dbReference type="Proteomes" id="UP000029579">
    <property type="component" value="Unassembled WGS sequence"/>
</dbReference>
<keyword evidence="4 5" id="KW-0472">Membrane</keyword>
<dbReference type="GO" id="GO:0016020">
    <property type="term" value="C:membrane"/>
    <property type="evidence" value="ECO:0007669"/>
    <property type="project" value="UniProtKB-SubCell"/>
</dbReference>
<dbReference type="AlphaFoldDB" id="A0A095ZBJ5"/>
<keyword evidence="3 5" id="KW-1133">Transmembrane helix</keyword>
<reference evidence="7 8" key="1">
    <citation type="submission" date="2014-07" db="EMBL/GenBank/DDBJ databases">
        <authorList>
            <person name="McCorrison J."/>
            <person name="Sanka R."/>
            <person name="Torralba M."/>
            <person name="Gillis M."/>
            <person name="Haft D.H."/>
            <person name="Methe B."/>
            <person name="Sutton G."/>
            <person name="Nelson K.E."/>
        </authorList>
    </citation>
    <scope>NUCLEOTIDE SEQUENCE [LARGE SCALE GENOMIC DNA]</scope>
    <source>
        <strain evidence="7 8">S7-1-13</strain>
    </source>
</reference>
<accession>A0A095ZBJ5</accession>
<feature type="transmembrane region" description="Helical" evidence="5">
    <location>
        <begin position="21"/>
        <end position="46"/>
    </location>
</feature>
<evidence type="ECO:0000256" key="3">
    <source>
        <dbReference type="ARBA" id="ARBA00022989"/>
    </source>
</evidence>
<evidence type="ECO:0000256" key="2">
    <source>
        <dbReference type="ARBA" id="ARBA00022692"/>
    </source>
</evidence>
<dbReference type="eggNOG" id="COG2314">
    <property type="taxonomic scope" value="Bacteria"/>
</dbReference>
<evidence type="ECO:0000259" key="6">
    <source>
        <dbReference type="Pfam" id="PF05154"/>
    </source>
</evidence>
<name>A0A095ZBJ5_9FIRM</name>
<sequence length="64" mass="7182">MLRKLGKIFLLKKFMKAHKFYAGKIGSGILYLIFVWTFIQAFVALIELIAALLKPADANGNIIV</sequence>
<evidence type="ECO:0000256" key="5">
    <source>
        <dbReference type="SAM" id="Phobius"/>
    </source>
</evidence>
<feature type="domain" description="TM2" evidence="6">
    <location>
        <begin position="17"/>
        <end position="49"/>
    </location>
</feature>
<comment type="caution">
    <text evidence="7">The sequence shown here is derived from an EMBL/GenBank/DDBJ whole genome shotgun (WGS) entry which is preliminary data.</text>
</comment>
<organism evidence="7 8">
    <name type="scientific">Anaerococcus lactolyticus S7-1-13</name>
    <dbReference type="NCBI Taxonomy" id="1284686"/>
    <lineage>
        <taxon>Bacteria</taxon>
        <taxon>Bacillati</taxon>
        <taxon>Bacillota</taxon>
        <taxon>Tissierellia</taxon>
        <taxon>Tissierellales</taxon>
        <taxon>Peptoniphilaceae</taxon>
        <taxon>Anaerococcus</taxon>
    </lineage>
</organism>
<evidence type="ECO:0000313" key="7">
    <source>
        <dbReference type="EMBL" id="KGF05799.1"/>
    </source>
</evidence>
<gene>
    <name evidence="7" type="ORF">HMPREF1630_00310</name>
</gene>
<dbReference type="InterPro" id="IPR007829">
    <property type="entry name" value="TM2"/>
</dbReference>
<comment type="subcellular location">
    <subcellularLocation>
        <location evidence="1">Membrane</location>
        <topology evidence="1">Multi-pass membrane protein</topology>
    </subcellularLocation>
</comment>
<evidence type="ECO:0000313" key="8">
    <source>
        <dbReference type="Proteomes" id="UP000029579"/>
    </source>
</evidence>